<sequence length="179" mass="20190">MAGFISTTSSSHHNPFTVLAFLVVLIAFFFNSATPRGLDDGEKRVRIHNNVTIIQSVDLHCKSEGNEDLGVQKLARFQQFSWTIPDNSKLFNCSVDWFDKYLGLTWSLQFIPYKGPETKYCGQECNWPTNVEFVVGFWCGVGDQDGELKTWIYRPGFPLVFIGTFPINYAIEASNGGSQ</sequence>
<evidence type="ECO:0000256" key="3">
    <source>
        <dbReference type="ARBA" id="ARBA00022471"/>
    </source>
</evidence>
<dbReference type="Proteomes" id="UP001419268">
    <property type="component" value="Unassembled WGS sequence"/>
</dbReference>
<comment type="subcellular location">
    <subcellularLocation>
        <location evidence="1">Secreted</location>
    </subcellularLocation>
</comment>
<feature type="transmembrane region" description="Helical" evidence="6">
    <location>
        <begin position="16"/>
        <end position="34"/>
    </location>
</feature>
<organism evidence="7 8">
    <name type="scientific">Stephania cephalantha</name>
    <dbReference type="NCBI Taxonomy" id="152367"/>
    <lineage>
        <taxon>Eukaryota</taxon>
        <taxon>Viridiplantae</taxon>
        <taxon>Streptophyta</taxon>
        <taxon>Embryophyta</taxon>
        <taxon>Tracheophyta</taxon>
        <taxon>Spermatophyta</taxon>
        <taxon>Magnoliopsida</taxon>
        <taxon>Ranunculales</taxon>
        <taxon>Menispermaceae</taxon>
        <taxon>Menispermoideae</taxon>
        <taxon>Cissampelideae</taxon>
        <taxon>Stephania</taxon>
    </lineage>
</organism>
<evidence type="ECO:0000256" key="5">
    <source>
        <dbReference type="ARBA" id="ARBA00022729"/>
    </source>
</evidence>
<evidence type="ECO:0000256" key="2">
    <source>
        <dbReference type="ARBA" id="ARBA00005581"/>
    </source>
</evidence>
<dbReference type="AlphaFoldDB" id="A0AAP0KW26"/>
<keyword evidence="6" id="KW-0812">Transmembrane</keyword>
<reference evidence="7 8" key="1">
    <citation type="submission" date="2024-01" db="EMBL/GenBank/DDBJ databases">
        <title>Genome assemblies of Stephania.</title>
        <authorList>
            <person name="Yang L."/>
        </authorList>
    </citation>
    <scope>NUCLEOTIDE SEQUENCE [LARGE SCALE GENOMIC DNA]</scope>
    <source>
        <strain evidence="7">JXDWG</strain>
        <tissue evidence="7">Leaf</tissue>
    </source>
</reference>
<evidence type="ECO:0000256" key="1">
    <source>
        <dbReference type="ARBA" id="ARBA00004613"/>
    </source>
</evidence>
<accession>A0AAP0KW26</accession>
<dbReference type="EMBL" id="JBBNAG010000002">
    <property type="protein sequence ID" value="KAK9159245.1"/>
    <property type="molecule type" value="Genomic_DNA"/>
</dbReference>
<keyword evidence="6" id="KW-0472">Membrane</keyword>
<evidence type="ECO:0000313" key="7">
    <source>
        <dbReference type="EMBL" id="KAK9159245.1"/>
    </source>
</evidence>
<gene>
    <name evidence="7" type="ORF">Scep_005819</name>
</gene>
<comment type="similarity">
    <text evidence="2">Belongs to the plant self-incompatibility (S1) protein family.</text>
</comment>
<protein>
    <recommendedName>
        <fullName evidence="9">S-protein homolog</fullName>
    </recommendedName>
</protein>
<evidence type="ECO:0000256" key="4">
    <source>
        <dbReference type="ARBA" id="ARBA00022525"/>
    </source>
</evidence>
<name>A0AAP0KW26_9MAGN</name>
<dbReference type="GO" id="GO:0005576">
    <property type="term" value="C:extracellular region"/>
    <property type="evidence" value="ECO:0007669"/>
    <property type="project" value="UniProtKB-SubCell"/>
</dbReference>
<evidence type="ECO:0000256" key="6">
    <source>
        <dbReference type="SAM" id="Phobius"/>
    </source>
</evidence>
<keyword evidence="5" id="KW-0732">Signal</keyword>
<keyword evidence="6" id="KW-1133">Transmembrane helix</keyword>
<comment type="caution">
    <text evidence="7">The sequence shown here is derived from an EMBL/GenBank/DDBJ whole genome shotgun (WGS) entry which is preliminary data.</text>
</comment>
<evidence type="ECO:0000313" key="8">
    <source>
        <dbReference type="Proteomes" id="UP001419268"/>
    </source>
</evidence>
<dbReference type="Pfam" id="PF05938">
    <property type="entry name" value="Self-incomp_S1"/>
    <property type="match status" value="1"/>
</dbReference>
<proteinExistence type="inferred from homology"/>
<dbReference type="GO" id="GO:0060320">
    <property type="term" value="P:rejection of self pollen"/>
    <property type="evidence" value="ECO:0007669"/>
    <property type="project" value="UniProtKB-KW"/>
</dbReference>
<keyword evidence="8" id="KW-1185">Reference proteome</keyword>
<keyword evidence="4" id="KW-0964">Secreted</keyword>
<keyword evidence="3" id="KW-0713">Self-incompatibility</keyword>
<evidence type="ECO:0008006" key="9">
    <source>
        <dbReference type="Google" id="ProtNLM"/>
    </source>
</evidence>
<dbReference type="InterPro" id="IPR010264">
    <property type="entry name" value="Self-incomp_S1"/>
</dbReference>